<reference evidence="4" key="1">
    <citation type="submission" date="2020-02" db="EMBL/GenBank/DDBJ databases">
        <title>Streptomyces sp. ASO4wet.</title>
        <authorList>
            <person name="Risdian C."/>
            <person name="Landwehr W."/>
            <person name="Schupp P."/>
            <person name="Wink J."/>
        </authorList>
    </citation>
    <scope>NUCLEOTIDE SEQUENCE [LARGE SCALE GENOMIC DNA]</scope>
    <source>
        <strain evidence="4">ASO4wet</strain>
    </source>
</reference>
<organism evidence="3 4">
    <name type="scientific">Streptomyces bathyalis</name>
    <dbReference type="NCBI Taxonomy" id="2710756"/>
    <lineage>
        <taxon>Bacteria</taxon>
        <taxon>Bacillati</taxon>
        <taxon>Actinomycetota</taxon>
        <taxon>Actinomycetes</taxon>
        <taxon>Kitasatosporales</taxon>
        <taxon>Streptomycetaceae</taxon>
        <taxon>Streptomyces</taxon>
    </lineage>
</organism>
<evidence type="ECO:0000313" key="4">
    <source>
        <dbReference type="Proteomes" id="UP000595046"/>
    </source>
</evidence>
<keyword evidence="2" id="KW-0732">Signal</keyword>
<evidence type="ECO:0000256" key="2">
    <source>
        <dbReference type="SAM" id="SignalP"/>
    </source>
</evidence>
<sequence length="451" mass="46893">MKRVTSRAKISIIGISGLLVAGIAVPSAFGTTEDPNGPSADNDRRRGAELSVTAGGSESAAISRPSDRRGPNTLKTKSVTLTSYDAEDGRAVLTRKTRGGGAGAVDVREGDVIASPPTKSAPAGALVKVKDVASSDDGKTEIRTSRANLTEVFGGAKADGKVPVSPSAWKVDPLVKGLDVERGAAKAGRDANGDNLHLDFDTPLPDGDESDQVPPTQVGGYLDFSPKVDFSYDGHGSSDPAEATASIGVGGDYKAGWSVKGTVAEPDLSRRIPVAEVKAHPVIMVGPVPVVVTVKLTLVLKVQANGRIQVDVQKDVNGTVKVGTRYAKDSGWESDNQADGTTLPGGRADVSGEGELRTALGPEADVSLYDTVGVTAFLGPYLRATAQFSQQTPGGADGRGAWQLHGGLTLESSLYAQLPFVIIGNRPSKRIDFPPITREWFITKGEFPAAS</sequence>
<feature type="region of interest" description="Disordered" evidence="1">
    <location>
        <begin position="29"/>
        <end position="76"/>
    </location>
</feature>
<feature type="region of interest" description="Disordered" evidence="1">
    <location>
        <begin position="185"/>
        <end position="211"/>
    </location>
</feature>
<dbReference type="Proteomes" id="UP000595046">
    <property type="component" value="Chromosome"/>
</dbReference>
<protein>
    <submittedName>
        <fullName evidence="3">Uncharacterized protein</fullName>
    </submittedName>
</protein>
<evidence type="ECO:0000256" key="1">
    <source>
        <dbReference type="SAM" id="MobiDB-lite"/>
    </source>
</evidence>
<dbReference type="EMBL" id="CP048882">
    <property type="protein sequence ID" value="QPP07113.1"/>
    <property type="molecule type" value="Genomic_DNA"/>
</dbReference>
<dbReference type="RefSeq" id="WP_197350901.1">
    <property type="nucleotide sequence ID" value="NZ_CP048882.1"/>
</dbReference>
<keyword evidence="4" id="KW-1185">Reference proteome</keyword>
<feature type="signal peptide" evidence="2">
    <location>
        <begin position="1"/>
        <end position="30"/>
    </location>
</feature>
<feature type="chain" id="PRO_5032827987" evidence="2">
    <location>
        <begin position="31"/>
        <end position="451"/>
    </location>
</feature>
<dbReference type="AlphaFoldDB" id="A0A7T1T673"/>
<gene>
    <name evidence="3" type="ORF">G4Z16_12765</name>
</gene>
<dbReference type="KEGG" id="sbat:G4Z16_12765"/>
<name>A0A7T1T673_9ACTN</name>
<evidence type="ECO:0000313" key="3">
    <source>
        <dbReference type="EMBL" id="QPP07113.1"/>
    </source>
</evidence>
<feature type="region of interest" description="Disordered" evidence="1">
    <location>
        <begin position="330"/>
        <end position="349"/>
    </location>
</feature>
<proteinExistence type="predicted"/>
<accession>A0A7T1T673</accession>
<feature type="compositionally biased region" description="Basic and acidic residues" evidence="1">
    <location>
        <begin position="185"/>
        <end position="200"/>
    </location>
</feature>